<evidence type="ECO:0000256" key="1">
    <source>
        <dbReference type="ARBA" id="ARBA00004651"/>
    </source>
</evidence>
<dbReference type="AlphaFoldDB" id="A0A1W1VMN3"/>
<evidence type="ECO:0000256" key="5">
    <source>
        <dbReference type="ARBA" id="ARBA00022568"/>
    </source>
</evidence>
<feature type="transmembrane region" description="Helical" evidence="15">
    <location>
        <begin position="271"/>
        <end position="301"/>
    </location>
</feature>
<comment type="similarity">
    <text evidence="2">Belongs to the cation transport ATPase (P-type) (TC 3.A.3) family. Type IIA subfamily.</text>
</comment>
<feature type="transmembrane region" description="Helical" evidence="15">
    <location>
        <begin position="878"/>
        <end position="901"/>
    </location>
</feature>
<evidence type="ECO:0000256" key="10">
    <source>
        <dbReference type="ARBA" id="ARBA00022842"/>
    </source>
</evidence>
<comment type="subcellular location">
    <subcellularLocation>
        <location evidence="1">Cell membrane</location>
        <topology evidence="1">Multi-pass membrane protein</topology>
    </subcellularLocation>
</comment>
<dbReference type="SMART" id="SM00831">
    <property type="entry name" value="Cation_ATPase_N"/>
    <property type="match status" value="1"/>
</dbReference>
<evidence type="ECO:0000256" key="9">
    <source>
        <dbReference type="ARBA" id="ARBA00022840"/>
    </source>
</evidence>
<dbReference type="Pfam" id="PF00690">
    <property type="entry name" value="Cation_ATPase_N"/>
    <property type="match status" value="1"/>
</dbReference>
<dbReference type="GO" id="GO:0046872">
    <property type="term" value="F:metal ion binding"/>
    <property type="evidence" value="ECO:0007669"/>
    <property type="project" value="UniProtKB-KW"/>
</dbReference>
<dbReference type="RefSeq" id="WP_084664549.1">
    <property type="nucleotide sequence ID" value="NZ_LT838272.1"/>
</dbReference>
<dbReference type="InterPro" id="IPR006068">
    <property type="entry name" value="ATPase_P-typ_cation-transptr_C"/>
</dbReference>
<feature type="domain" description="Cation-transporting P-type ATPase N-terminal" evidence="16">
    <location>
        <begin position="6"/>
        <end position="80"/>
    </location>
</feature>
<reference evidence="17 18" key="1">
    <citation type="submission" date="2017-04" db="EMBL/GenBank/DDBJ databases">
        <authorList>
            <person name="Afonso C.L."/>
            <person name="Miller P.J."/>
            <person name="Scott M.A."/>
            <person name="Spackman E."/>
            <person name="Goraichik I."/>
            <person name="Dimitrov K.M."/>
            <person name="Suarez D.L."/>
            <person name="Swayne D.E."/>
        </authorList>
    </citation>
    <scope>NUCLEOTIDE SEQUENCE [LARGE SCALE GENOMIC DNA]</scope>
    <source>
        <strain evidence="17 18">ToBE</strain>
    </source>
</reference>
<dbReference type="PANTHER" id="PTHR42861">
    <property type="entry name" value="CALCIUM-TRANSPORTING ATPASE"/>
    <property type="match status" value="1"/>
</dbReference>
<dbReference type="GO" id="GO:0005886">
    <property type="term" value="C:plasma membrane"/>
    <property type="evidence" value="ECO:0007669"/>
    <property type="project" value="UniProtKB-SubCell"/>
</dbReference>
<keyword evidence="12 15" id="KW-1133">Transmembrane helix</keyword>
<dbReference type="NCBIfam" id="TIGR01116">
    <property type="entry name" value="ATPase-IIA1_Ca"/>
    <property type="match status" value="1"/>
</dbReference>
<dbReference type="InterPro" id="IPR001757">
    <property type="entry name" value="P_typ_ATPase"/>
</dbReference>
<evidence type="ECO:0000256" key="7">
    <source>
        <dbReference type="ARBA" id="ARBA00022723"/>
    </source>
</evidence>
<dbReference type="SUPFAM" id="SSF81653">
    <property type="entry name" value="Calcium ATPase, transduction domain A"/>
    <property type="match status" value="1"/>
</dbReference>
<dbReference type="InterPro" id="IPR023214">
    <property type="entry name" value="HAD_sf"/>
</dbReference>
<dbReference type="InterPro" id="IPR023298">
    <property type="entry name" value="ATPase_P-typ_TM_dom_sf"/>
</dbReference>
<evidence type="ECO:0000313" key="18">
    <source>
        <dbReference type="Proteomes" id="UP000192569"/>
    </source>
</evidence>
<evidence type="ECO:0000259" key="16">
    <source>
        <dbReference type="SMART" id="SM00831"/>
    </source>
</evidence>
<accession>A0A1W1VMN3</accession>
<dbReference type="Gene3D" id="3.40.50.1000">
    <property type="entry name" value="HAD superfamily/HAD-like"/>
    <property type="match status" value="1"/>
</dbReference>
<dbReference type="NCBIfam" id="TIGR01494">
    <property type="entry name" value="ATPase_P-type"/>
    <property type="match status" value="4"/>
</dbReference>
<dbReference type="InterPro" id="IPR059000">
    <property type="entry name" value="ATPase_P-type_domA"/>
</dbReference>
<dbReference type="Gene3D" id="1.20.1110.10">
    <property type="entry name" value="Calcium-transporting ATPase, transmembrane domain"/>
    <property type="match status" value="1"/>
</dbReference>
<dbReference type="CDD" id="cd02089">
    <property type="entry name" value="P-type_ATPase_Ca_prok"/>
    <property type="match status" value="1"/>
</dbReference>
<evidence type="ECO:0000313" key="17">
    <source>
        <dbReference type="EMBL" id="SMB94543.1"/>
    </source>
</evidence>
<dbReference type="EC" id="7.2.2.10" evidence="3"/>
<dbReference type="SUPFAM" id="SSF81660">
    <property type="entry name" value="Metal cation-transporting ATPase, ATP-binding domain N"/>
    <property type="match status" value="1"/>
</dbReference>
<dbReference type="SUPFAM" id="SSF81665">
    <property type="entry name" value="Calcium ATPase, transmembrane domain M"/>
    <property type="match status" value="1"/>
</dbReference>
<dbReference type="GO" id="GO:0016887">
    <property type="term" value="F:ATP hydrolysis activity"/>
    <property type="evidence" value="ECO:0007669"/>
    <property type="project" value="InterPro"/>
</dbReference>
<evidence type="ECO:0000256" key="13">
    <source>
        <dbReference type="ARBA" id="ARBA00023136"/>
    </source>
</evidence>
<evidence type="ECO:0000256" key="3">
    <source>
        <dbReference type="ARBA" id="ARBA00012790"/>
    </source>
</evidence>
<evidence type="ECO:0000256" key="12">
    <source>
        <dbReference type="ARBA" id="ARBA00022989"/>
    </source>
</evidence>
<evidence type="ECO:0000256" key="2">
    <source>
        <dbReference type="ARBA" id="ARBA00005675"/>
    </source>
</evidence>
<feature type="transmembrane region" description="Helical" evidence="15">
    <location>
        <begin position="247"/>
        <end position="265"/>
    </location>
</feature>
<dbReference type="FunFam" id="3.40.50.1000:FF:000001">
    <property type="entry name" value="Phospholipid-transporting ATPase IC"/>
    <property type="match status" value="1"/>
</dbReference>
<dbReference type="FunFam" id="2.70.150.10:FF:000016">
    <property type="entry name" value="Calcium-transporting P-type ATPase putative"/>
    <property type="match status" value="1"/>
</dbReference>
<dbReference type="OrthoDB" id="9760364at2"/>
<keyword evidence="18" id="KW-1185">Reference proteome</keyword>
<dbReference type="Pfam" id="PF00689">
    <property type="entry name" value="Cation_ATPase_C"/>
    <property type="match status" value="1"/>
</dbReference>
<name>A0A1W1VMN3_9FIRM</name>
<keyword evidence="13 15" id="KW-0472">Membrane</keyword>
<dbReference type="Gene3D" id="3.40.1110.10">
    <property type="entry name" value="Calcium-transporting ATPase, cytoplasmic domain N"/>
    <property type="match status" value="1"/>
</dbReference>
<dbReference type="FunFam" id="1.20.1110.10:FF:000065">
    <property type="entry name" value="Sarcoplasmic/endoplasmic reticulum calcium ATPase 1"/>
    <property type="match status" value="1"/>
</dbReference>
<feature type="transmembrane region" description="Helical" evidence="15">
    <location>
        <begin position="60"/>
        <end position="78"/>
    </location>
</feature>
<dbReference type="SFLD" id="SFLDG00002">
    <property type="entry name" value="C1.7:_P-type_atpase_like"/>
    <property type="match status" value="1"/>
</dbReference>
<dbReference type="InterPro" id="IPR044492">
    <property type="entry name" value="P_typ_ATPase_HD_dom"/>
</dbReference>
<dbReference type="InterPro" id="IPR008250">
    <property type="entry name" value="ATPase_P-typ_transduc_dom_A_sf"/>
</dbReference>
<comment type="catalytic activity">
    <reaction evidence="14">
        <text>Ca(2+)(in) + ATP + H2O = Ca(2+)(out) + ADP + phosphate + H(+)</text>
        <dbReference type="Rhea" id="RHEA:18105"/>
        <dbReference type="ChEBI" id="CHEBI:15377"/>
        <dbReference type="ChEBI" id="CHEBI:15378"/>
        <dbReference type="ChEBI" id="CHEBI:29108"/>
        <dbReference type="ChEBI" id="CHEBI:30616"/>
        <dbReference type="ChEBI" id="CHEBI:43474"/>
        <dbReference type="ChEBI" id="CHEBI:456216"/>
        <dbReference type="EC" id="7.2.2.10"/>
    </reaction>
</comment>
<dbReference type="Gene3D" id="2.70.150.10">
    <property type="entry name" value="Calcium-transporting ATPase, cytoplasmic transduction domain A"/>
    <property type="match status" value="1"/>
</dbReference>
<sequence>MRSSIKWYQLDISQALEELKSHGEWGLTTQEARRRLEEVGPNLIQGQRRLSPYQILLQQFNDFMVWVLLAATVISAFLGEIADAITIIAIVIINGFLGFIQEYRAECSMEALREMSAPFARVIRDGETQKVPARELVPGDILLVEAGDRVAADALLLWSSALEVEEAALTGESVPVVKEPGVLKGEVPLGDRKNMLYQGTLVTRGRGKALVVATGMETEIGKIAGMLQEVEEEETPLKKRLAGLGKWLVGICLLICSLMVVAGVARGESLYNMFLAGVSLAVAAIPEGLPAIVTVCLALGVQRMARRQAIIRKLPAVETLGCATVICSDKTGTLTQNQMTVREIWVDNKLYQVTGIGYIPQGAFYVEDRQVEVDQALRVLLTAAALCNNATLKRNGLTIKGWLRGKRRDPSWVVNGDPTEGALLVAAAKAGLWREHLERKANRLQEFPFEPERKRMSVVYQENGKRFVYVKGAPDIILGLCNSFFYKGKTIPLTLEWRRAIEQQNEAMARRALRVLALAFRELPQGATTEEEVERDLTFIGLAGMIDPPRPEAREAVQVCQRAGIKVVMITGDHRLTAQAVARELGLSAENDQILTGSQLDSLTDTELVQAAREASVYARVSPMHKLRIVRALKANNHIVAMTGDGVNDAPAIKEADIGIAMGRTGTDVAKEAAAMVLADDNFATIVAAVEEGRGIYANIRKFIRYLLSCNVGEVLTMFVAAVAGLPLPLLPIQILWMNLVTDGLPALALGVDPPEPGLMSRPPYPPGESIFARGLGWRILGLGMEIGVVTLGVFLLGLFLGEGDLPTARTMAFTSLVMAQLFAVFECRSETQSPFAVGYFSNKYLVLAVACSLAMQLLVLYIPPLQVVFDTVPLNPFQWGLVLMASGWRTYLAGITYYLVRPLWRLILEKPSALC</sequence>
<protein>
    <recommendedName>
        <fullName evidence="3">P-type Ca(2+) transporter</fullName>
        <ecNumber evidence="3">7.2.2.10</ecNumber>
    </recommendedName>
</protein>
<keyword evidence="5" id="KW-0813">Transport</keyword>
<dbReference type="GO" id="GO:0005524">
    <property type="term" value="F:ATP binding"/>
    <property type="evidence" value="ECO:0007669"/>
    <property type="project" value="UniProtKB-KW"/>
</dbReference>
<dbReference type="Pfam" id="PF00122">
    <property type="entry name" value="E1-E2_ATPase"/>
    <property type="match status" value="1"/>
</dbReference>
<feature type="transmembrane region" description="Helical" evidence="15">
    <location>
        <begin position="780"/>
        <end position="802"/>
    </location>
</feature>
<evidence type="ECO:0000256" key="8">
    <source>
        <dbReference type="ARBA" id="ARBA00022741"/>
    </source>
</evidence>
<feature type="transmembrane region" description="Helical" evidence="15">
    <location>
        <begin position="846"/>
        <end position="866"/>
    </location>
</feature>
<dbReference type="InterPro" id="IPR018303">
    <property type="entry name" value="ATPase_P-typ_P_site"/>
</dbReference>
<evidence type="ECO:0000256" key="15">
    <source>
        <dbReference type="SAM" id="Phobius"/>
    </source>
</evidence>
<proteinExistence type="inferred from homology"/>
<keyword evidence="5" id="KW-0109">Calcium transport</keyword>
<dbReference type="SFLD" id="SFLDF00027">
    <property type="entry name" value="p-type_atpase"/>
    <property type="match status" value="1"/>
</dbReference>
<organism evidence="17 18">
    <name type="scientific">Thermanaeromonas toyohensis ToBE</name>
    <dbReference type="NCBI Taxonomy" id="698762"/>
    <lineage>
        <taxon>Bacteria</taxon>
        <taxon>Bacillati</taxon>
        <taxon>Bacillota</taxon>
        <taxon>Clostridia</taxon>
        <taxon>Neomoorellales</taxon>
        <taxon>Neomoorellaceae</taxon>
        <taxon>Thermanaeromonas</taxon>
    </lineage>
</organism>
<dbReference type="PROSITE" id="PS00154">
    <property type="entry name" value="ATPASE_E1_E2"/>
    <property type="match status" value="1"/>
</dbReference>
<dbReference type="SFLD" id="SFLDS00003">
    <property type="entry name" value="Haloacid_Dehalogenase"/>
    <property type="match status" value="1"/>
</dbReference>
<evidence type="ECO:0000256" key="11">
    <source>
        <dbReference type="ARBA" id="ARBA00022967"/>
    </source>
</evidence>
<keyword evidence="9" id="KW-0067">ATP-binding</keyword>
<keyword evidence="11" id="KW-1278">Translocase</keyword>
<keyword evidence="5" id="KW-0106">Calcium</keyword>
<dbReference type="STRING" id="698762.SAMN00808754_1059"/>
<feature type="transmembrane region" description="Helical" evidence="15">
    <location>
        <begin position="84"/>
        <end position="100"/>
    </location>
</feature>
<evidence type="ECO:0000256" key="14">
    <source>
        <dbReference type="ARBA" id="ARBA00048694"/>
    </source>
</evidence>
<dbReference type="Proteomes" id="UP000192569">
    <property type="component" value="Chromosome I"/>
</dbReference>
<dbReference type="PRINTS" id="PR00120">
    <property type="entry name" value="HATPASE"/>
</dbReference>
<dbReference type="EMBL" id="LT838272">
    <property type="protein sequence ID" value="SMB94543.1"/>
    <property type="molecule type" value="Genomic_DNA"/>
</dbReference>
<keyword evidence="8" id="KW-0547">Nucleotide-binding</keyword>
<dbReference type="InterPro" id="IPR004014">
    <property type="entry name" value="ATPase_P-typ_cation-transptr_N"/>
</dbReference>
<dbReference type="GO" id="GO:0005388">
    <property type="term" value="F:P-type calcium transporter activity"/>
    <property type="evidence" value="ECO:0007669"/>
    <property type="project" value="UniProtKB-EC"/>
</dbReference>
<gene>
    <name evidence="17" type="ORF">SAMN00808754_1059</name>
</gene>
<dbReference type="SUPFAM" id="SSF56784">
    <property type="entry name" value="HAD-like"/>
    <property type="match status" value="1"/>
</dbReference>
<dbReference type="PRINTS" id="PR00119">
    <property type="entry name" value="CATATPASE"/>
</dbReference>
<dbReference type="InterPro" id="IPR036412">
    <property type="entry name" value="HAD-like_sf"/>
</dbReference>
<keyword evidence="5" id="KW-0406">Ion transport</keyword>
<dbReference type="InterPro" id="IPR023299">
    <property type="entry name" value="ATPase_P-typ_cyto_dom_N"/>
</dbReference>
<keyword evidence="10" id="KW-0460">Magnesium</keyword>
<dbReference type="GO" id="GO:0140352">
    <property type="term" value="P:export from cell"/>
    <property type="evidence" value="ECO:0007669"/>
    <property type="project" value="UniProtKB-ARBA"/>
</dbReference>
<evidence type="ECO:0000256" key="6">
    <source>
        <dbReference type="ARBA" id="ARBA00022692"/>
    </source>
</evidence>
<keyword evidence="4" id="KW-1003">Cell membrane</keyword>
<keyword evidence="6 15" id="KW-0812">Transmembrane</keyword>
<dbReference type="FunFam" id="3.40.50.1000:FF:000028">
    <property type="entry name" value="Calcium-transporting P-type ATPase, putative"/>
    <property type="match status" value="1"/>
</dbReference>
<evidence type="ECO:0000256" key="4">
    <source>
        <dbReference type="ARBA" id="ARBA00022475"/>
    </source>
</evidence>
<keyword evidence="7" id="KW-0479">Metal-binding</keyword>
<dbReference type="Pfam" id="PF13246">
    <property type="entry name" value="Cation_ATPase"/>
    <property type="match status" value="1"/>
</dbReference>
<dbReference type="InterPro" id="IPR005782">
    <property type="entry name" value="P-type_ATPase_IIA"/>
</dbReference>